<dbReference type="InterPro" id="IPR036847">
    <property type="entry name" value="RimP_C_sf"/>
</dbReference>
<dbReference type="GO" id="GO:0006412">
    <property type="term" value="P:translation"/>
    <property type="evidence" value="ECO:0007669"/>
    <property type="project" value="TreeGrafter"/>
</dbReference>
<keyword evidence="7" id="KW-1185">Reference proteome</keyword>
<dbReference type="STRING" id="1526571.AT746_06615"/>
<evidence type="ECO:0000256" key="3">
    <source>
        <dbReference type="HAMAP-Rule" id="MF_01077"/>
    </source>
</evidence>
<dbReference type="GO" id="GO:0000028">
    <property type="term" value="P:ribosomal small subunit assembly"/>
    <property type="evidence" value="ECO:0007669"/>
    <property type="project" value="TreeGrafter"/>
</dbReference>
<evidence type="ECO:0000256" key="2">
    <source>
        <dbReference type="ARBA" id="ARBA00022517"/>
    </source>
</evidence>
<evidence type="ECO:0000256" key="1">
    <source>
        <dbReference type="ARBA" id="ARBA00022490"/>
    </source>
</evidence>
<dbReference type="InterPro" id="IPR028998">
    <property type="entry name" value="RimP_C"/>
</dbReference>
<protein>
    <recommendedName>
        <fullName evidence="3">Ribosome maturation factor RimP</fullName>
    </recommendedName>
</protein>
<organism evidence="6 7">
    <name type="scientific">Lacimicrobium alkaliphilum</name>
    <dbReference type="NCBI Taxonomy" id="1526571"/>
    <lineage>
        <taxon>Bacteria</taxon>
        <taxon>Pseudomonadati</taxon>
        <taxon>Pseudomonadota</taxon>
        <taxon>Gammaproteobacteria</taxon>
        <taxon>Alteromonadales</taxon>
        <taxon>Alteromonadaceae</taxon>
        <taxon>Lacimicrobium</taxon>
    </lineage>
</organism>
<dbReference type="HAMAP" id="MF_01077">
    <property type="entry name" value="RimP"/>
    <property type="match status" value="1"/>
</dbReference>
<dbReference type="AlphaFoldDB" id="A0A0U2ZQ44"/>
<dbReference type="Pfam" id="PF17384">
    <property type="entry name" value="DUF150_C"/>
    <property type="match status" value="1"/>
</dbReference>
<name>A0A0U2ZQ44_9ALTE</name>
<comment type="similarity">
    <text evidence="3">Belongs to the RimP family.</text>
</comment>
<proteinExistence type="inferred from homology"/>
<dbReference type="InterPro" id="IPR003728">
    <property type="entry name" value="Ribosome_maturation_RimP"/>
</dbReference>
<dbReference type="EMBL" id="CP013650">
    <property type="protein sequence ID" value="ALT00365.1"/>
    <property type="molecule type" value="Genomic_DNA"/>
</dbReference>
<dbReference type="CDD" id="cd01734">
    <property type="entry name" value="YlxS_C"/>
    <property type="match status" value="1"/>
</dbReference>
<dbReference type="InterPro" id="IPR035956">
    <property type="entry name" value="RimP_N_sf"/>
</dbReference>
<evidence type="ECO:0000313" key="7">
    <source>
        <dbReference type="Proteomes" id="UP000068447"/>
    </source>
</evidence>
<feature type="domain" description="Ribosome maturation factor RimP C-terminal" evidence="5">
    <location>
        <begin position="86"/>
        <end position="151"/>
    </location>
</feature>
<evidence type="ECO:0000259" key="4">
    <source>
        <dbReference type="Pfam" id="PF02576"/>
    </source>
</evidence>
<dbReference type="Proteomes" id="UP000068447">
    <property type="component" value="Chromosome"/>
</dbReference>
<dbReference type="NCBIfam" id="NF000927">
    <property type="entry name" value="PRK00092.1-1"/>
    <property type="match status" value="1"/>
</dbReference>
<evidence type="ECO:0000259" key="5">
    <source>
        <dbReference type="Pfam" id="PF17384"/>
    </source>
</evidence>
<keyword evidence="1 3" id="KW-0963">Cytoplasm</keyword>
<comment type="subcellular location">
    <subcellularLocation>
        <location evidence="3">Cytoplasm</location>
    </subcellularLocation>
</comment>
<dbReference type="RefSeq" id="WP_062484037.1">
    <property type="nucleotide sequence ID" value="NZ_CP013650.1"/>
</dbReference>
<feature type="domain" description="Ribosome maturation factor RimP N-terminal" evidence="4">
    <location>
        <begin position="12"/>
        <end position="83"/>
    </location>
</feature>
<comment type="function">
    <text evidence="3">Required for maturation of 30S ribosomal subunits.</text>
</comment>
<evidence type="ECO:0000313" key="6">
    <source>
        <dbReference type="EMBL" id="ALT00365.1"/>
    </source>
</evidence>
<dbReference type="GO" id="GO:0005829">
    <property type="term" value="C:cytosol"/>
    <property type="evidence" value="ECO:0007669"/>
    <property type="project" value="TreeGrafter"/>
</dbReference>
<reference evidence="6 7" key="1">
    <citation type="submission" date="2015-12" db="EMBL/GenBank/DDBJ databases">
        <title>Complete genome of Lacimicrobium alkaliphilum KCTC 32984.</title>
        <authorList>
            <person name="Kim S.-G."/>
            <person name="Lee Y.-J."/>
        </authorList>
    </citation>
    <scope>NUCLEOTIDE SEQUENCE [LARGE SCALE GENOMIC DNA]</scope>
    <source>
        <strain evidence="6 7">YelD216</strain>
    </source>
</reference>
<gene>
    <name evidence="3" type="primary">rimP</name>
    <name evidence="6" type="ORF">AT746_06615</name>
</gene>
<dbReference type="FunFam" id="3.30.300.70:FF:000001">
    <property type="entry name" value="Ribosome maturation factor RimP"/>
    <property type="match status" value="1"/>
</dbReference>
<dbReference type="SUPFAM" id="SSF74942">
    <property type="entry name" value="YhbC-like, C-terminal domain"/>
    <property type="match status" value="1"/>
</dbReference>
<dbReference type="OrthoDB" id="9805006at2"/>
<dbReference type="Pfam" id="PF02576">
    <property type="entry name" value="RimP_N"/>
    <property type="match status" value="1"/>
</dbReference>
<sequence length="152" mass="16728">MAKLEQTLTEMLTPAVEALGFELLGIEFIRAGKHSTLRVYIDHPDGITVDHCADVSHQISAVLDVEDPISTEYNLEVSSPGMDRPLFKEAHYAQVVGEVVSVRLRMPMDNRRNFKGKVTGCENGTLSLEVDGEAFQLAIANIEKGNLVPSFD</sequence>
<dbReference type="Gene3D" id="2.30.30.180">
    <property type="entry name" value="Ribosome maturation factor RimP, C-terminal domain"/>
    <property type="match status" value="1"/>
</dbReference>
<accession>A0A0U2ZQ44</accession>
<dbReference type="PANTHER" id="PTHR33867">
    <property type="entry name" value="RIBOSOME MATURATION FACTOR RIMP"/>
    <property type="match status" value="1"/>
</dbReference>
<dbReference type="Gene3D" id="3.30.300.70">
    <property type="entry name" value="RimP-like superfamily, N-terminal"/>
    <property type="match status" value="1"/>
</dbReference>
<dbReference type="SUPFAM" id="SSF75420">
    <property type="entry name" value="YhbC-like, N-terminal domain"/>
    <property type="match status" value="1"/>
</dbReference>
<dbReference type="InterPro" id="IPR028989">
    <property type="entry name" value="RimP_N"/>
</dbReference>
<keyword evidence="2 3" id="KW-0690">Ribosome biogenesis</keyword>
<dbReference type="PANTHER" id="PTHR33867:SF1">
    <property type="entry name" value="RIBOSOME MATURATION FACTOR RIMP"/>
    <property type="match status" value="1"/>
</dbReference>
<dbReference type="KEGG" id="lal:AT746_06615"/>